<name>A0AAN7GMD3_9MYRT</name>
<dbReference type="Proteomes" id="UP001345219">
    <property type="component" value="Chromosome 21"/>
</dbReference>
<keyword evidence="5" id="KW-1185">Reference proteome</keyword>
<comment type="similarity">
    <text evidence="1">Belongs to the ARG7 family.</text>
</comment>
<dbReference type="GO" id="GO:0009733">
    <property type="term" value="P:response to auxin"/>
    <property type="evidence" value="ECO:0007669"/>
    <property type="project" value="InterPro"/>
</dbReference>
<dbReference type="AlphaFoldDB" id="A0AAN7GMD3"/>
<dbReference type="InterPro" id="IPR003676">
    <property type="entry name" value="SAUR_fam"/>
</dbReference>
<accession>A0AAN7GMD3</accession>
<proteinExistence type="inferred from homology"/>
<reference evidence="4 5" key="1">
    <citation type="journal article" date="2023" name="Hortic Res">
        <title>Pangenome of water caltrop reveals structural variations and asymmetric subgenome divergence after allopolyploidization.</title>
        <authorList>
            <person name="Zhang X."/>
            <person name="Chen Y."/>
            <person name="Wang L."/>
            <person name="Yuan Y."/>
            <person name="Fang M."/>
            <person name="Shi L."/>
            <person name="Lu R."/>
            <person name="Comes H.P."/>
            <person name="Ma Y."/>
            <person name="Chen Y."/>
            <person name="Huang G."/>
            <person name="Zhou Y."/>
            <person name="Zheng Z."/>
            <person name="Qiu Y."/>
        </authorList>
    </citation>
    <scope>NUCLEOTIDE SEQUENCE [LARGE SCALE GENOMIC DNA]</scope>
    <source>
        <tissue evidence="4">Roots</tissue>
    </source>
</reference>
<protein>
    <recommendedName>
        <fullName evidence="6">Small auxin up regulated protein</fullName>
    </recommendedName>
</protein>
<sequence length="140" mass="15794">MTTTKPKLSSLRTCLNKRRTTSSSYFCCCFQWAFRLLGLREDGYIPRDVPNGHFPIYVGENSRRFVINIRLLDHPLFKDLLNVARDEYGFSSGSILRIPCDEEMFVQVLSTVQGRRRTGGSSPASEKDADCCCCGIPSTV</sequence>
<evidence type="ECO:0000256" key="2">
    <source>
        <dbReference type="ARBA" id="ARBA00022473"/>
    </source>
</evidence>
<gene>
    <name evidence="4" type="ORF">SAY87_026779</name>
</gene>
<evidence type="ECO:0008006" key="6">
    <source>
        <dbReference type="Google" id="ProtNLM"/>
    </source>
</evidence>
<dbReference type="EMBL" id="JAXIOK010000018">
    <property type="protein sequence ID" value="KAK4749330.1"/>
    <property type="molecule type" value="Genomic_DNA"/>
</dbReference>
<keyword evidence="3" id="KW-0341">Growth regulation</keyword>
<organism evidence="4 5">
    <name type="scientific">Trapa incisa</name>
    <dbReference type="NCBI Taxonomy" id="236973"/>
    <lineage>
        <taxon>Eukaryota</taxon>
        <taxon>Viridiplantae</taxon>
        <taxon>Streptophyta</taxon>
        <taxon>Embryophyta</taxon>
        <taxon>Tracheophyta</taxon>
        <taxon>Spermatophyta</taxon>
        <taxon>Magnoliopsida</taxon>
        <taxon>eudicotyledons</taxon>
        <taxon>Gunneridae</taxon>
        <taxon>Pentapetalae</taxon>
        <taxon>rosids</taxon>
        <taxon>malvids</taxon>
        <taxon>Myrtales</taxon>
        <taxon>Lythraceae</taxon>
        <taxon>Trapa</taxon>
    </lineage>
</organism>
<dbReference type="PANTHER" id="PTHR31374">
    <property type="entry name" value="AUXIN-INDUCED PROTEIN-LIKE-RELATED"/>
    <property type="match status" value="1"/>
</dbReference>
<keyword evidence="2" id="KW-0217">Developmental protein</keyword>
<dbReference type="PANTHER" id="PTHR31374:SF9">
    <property type="entry name" value="AUXIN-RESPONSIVE FAMILY PROTEIN"/>
    <property type="match status" value="1"/>
</dbReference>
<evidence type="ECO:0000256" key="3">
    <source>
        <dbReference type="ARBA" id="ARBA00022604"/>
    </source>
</evidence>
<evidence type="ECO:0000313" key="5">
    <source>
        <dbReference type="Proteomes" id="UP001345219"/>
    </source>
</evidence>
<dbReference type="Pfam" id="PF02519">
    <property type="entry name" value="Auxin_inducible"/>
    <property type="match status" value="1"/>
</dbReference>
<evidence type="ECO:0000313" key="4">
    <source>
        <dbReference type="EMBL" id="KAK4749330.1"/>
    </source>
</evidence>
<comment type="caution">
    <text evidence="4">The sequence shown here is derived from an EMBL/GenBank/DDBJ whole genome shotgun (WGS) entry which is preliminary data.</text>
</comment>
<evidence type="ECO:0000256" key="1">
    <source>
        <dbReference type="ARBA" id="ARBA00006974"/>
    </source>
</evidence>